<organism evidence="2 3">
    <name type="scientific">Steinernema hermaphroditum</name>
    <dbReference type="NCBI Taxonomy" id="289476"/>
    <lineage>
        <taxon>Eukaryota</taxon>
        <taxon>Metazoa</taxon>
        <taxon>Ecdysozoa</taxon>
        <taxon>Nematoda</taxon>
        <taxon>Chromadorea</taxon>
        <taxon>Rhabditida</taxon>
        <taxon>Tylenchina</taxon>
        <taxon>Panagrolaimomorpha</taxon>
        <taxon>Strongyloidoidea</taxon>
        <taxon>Steinernematidae</taxon>
        <taxon>Steinernema</taxon>
    </lineage>
</organism>
<name>A0AA39GNG3_9BILA</name>
<dbReference type="Proteomes" id="UP001175271">
    <property type="component" value="Unassembled WGS sequence"/>
</dbReference>
<evidence type="ECO:0000313" key="2">
    <source>
        <dbReference type="EMBL" id="KAK0390251.1"/>
    </source>
</evidence>
<feature type="compositionally biased region" description="Basic and acidic residues" evidence="1">
    <location>
        <begin position="65"/>
        <end position="84"/>
    </location>
</feature>
<proteinExistence type="predicted"/>
<protein>
    <submittedName>
        <fullName evidence="2">Uncharacterized protein</fullName>
    </submittedName>
</protein>
<evidence type="ECO:0000256" key="1">
    <source>
        <dbReference type="SAM" id="MobiDB-lite"/>
    </source>
</evidence>
<accession>A0AA39GNG3</accession>
<reference evidence="2" key="1">
    <citation type="submission" date="2023-06" db="EMBL/GenBank/DDBJ databases">
        <title>Genomic analysis of the entomopathogenic nematode Steinernema hermaphroditum.</title>
        <authorList>
            <person name="Schwarz E.M."/>
            <person name="Heppert J.K."/>
            <person name="Baniya A."/>
            <person name="Schwartz H.T."/>
            <person name="Tan C.-H."/>
            <person name="Antoshechkin I."/>
            <person name="Sternberg P.W."/>
            <person name="Goodrich-Blair H."/>
            <person name="Dillman A.R."/>
        </authorList>
    </citation>
    <scope>NUCLEOTIDE SEQUENCE</scope>
    <source>
        <strain evidence="2">PS9179</strain>
        <tissue evidence="2">Whole animal</tissue>
    </source>
</reference>
<dbReference type="AlphaFoldDB" id="A0AA39GNG3"/>
<feature type="compositionally biased region" description="Basic and acidic residues" evidence="1">
    <location>
        <begin position="95"/>
        <end position="109"/>
    </location>
</feature>
<evidence type="ECO:0000313" key="3">
    <source>
        <dbReference type="Proteomes" id="UP001175271"/>
    </source>
</evidence>
<keyword evidence="3" id="KW-1185">Reference proteome</keyword>
<gene>
    <name evidence="2" type="ORF">QR680_019397</name>
</gene>
<sequence>MSMEFRVVADTVTQLGEELLAASLVMLGDMHPTKNNKGLAGYTDDELLLELSNRGFVLDGTAADVADKPAEAETTKTKSEDKAAETPAKAKSKAKKEEPAEAEAEKSEPEMTPQEAYDKALDLAMNLYSGDTKPAVMAVLKEYDVKSFRDIDPETQGHDFYSKIKEIQEGKA</sequence>
<dbReference type="EMBL" id="JAUCMV010000021">
    <property type="protein sequence ID" value="KAK0390251.1"/>
    <property type="molecule type" value="Genomic_DNA"/>
</dbReference>
<comment type="caution">
    <text evidence="2">The sequence shown here is derived from an EMBL/GenBank/DDBJ whole genome shotgun (WGS) entry which is preliminary data.</text>
</comment>
<feature type="region of interest" description="Disordered" evidence="1">
    <location>
        <begin position="62"/>
        <end position="117"/>
    </location>
</feature>